<feature type="region of interest" description="G5" evidence="6">
    <location>
        <begin position="220"/>
        <end position="222"/>
    </location>
</feature>
<dbReference type="RefSeq" id="XP_025837207.1">
    <property type="nucleotide sequence ID" value="XM_025981422.1"/>
</dbReference>
<evidence type="ECO:0000256" key="4">
    <source>
        <dbReference type="ARBA" id="ARBA00023134"/>
    </source>
</evidence>
<dbReference type="Gene3D" id="3.30.300.20">
    <property type="match status" value="1"/>
</dbReference>
<proteinExistence type="inferred from homology"/>
<gene>
    <name evidence="9 10" type="primary">LOC108741853</name>
</gene>
<evidence type="ECO:0000313" key="10">
    <source>
        <dbReference type="RefSeq" id="XP_025837207.1"/>
    </source>
</evidence>
<dbReference type="InterPro" id="IPR005225">
    <property type="entry name" value="Small_GTP-bd"/>
</dbReference>
<dbReference type="SUPFAM" id="SSF54814">
    <property type="entry name" value="Prokaryotic type KH domain (KH-domain type II)"/>
    <property type="match status" value="1"/>
</dbReference>
<comment type="similarity">
    <text evidence="1 6">Belongs to the TRAFAC class TrmE-Era-EngA-EngB-Septin-like GTPase superfamily. Era GTPase family.</text>
</comment>
<evidence type="ECO:0000256" key="2">
    <source>
        <dbReference type="ARBA" id="ARBA00019149"/>
    </source>
</evidence>
<reference evidence="9 10" key="1">
    <citation type="submission" date="2025-04" db="UniProtKB">
        <authorList>
            <consortium name="RefSeq"/>
        </authorList>
    </citation>
    <scope>IDENTIFICATION</scope>
    <source>
        <tissue evidence="9 10">Entire body</tissue>
    </source>
</reference>
<dbReference type="GO" id="GO:0005759">
    <property type="term" value="C:mitochondrial matrix"/>
    <property type="evidence" value="ECO:0007669"/>
    <property type="project" value="TreeGrafter"/>
</dbReference>
<feature type="region of interest" description="G2" evidence="6">
    <location>
        <begin position="78"/>
        <end position="82"/>
    </location>
</feature>
<dbReference type="AlphaFoldDB" id="A0A7F5RMF5"/>
<dbReference type="OrthoDB" id="8954335at2759"/>
<feature type="domain" description="Era-type G" evidence="7">
    <location>
        <begin position="44"/>
        <end position="242"/>
    </location>
</feature>
<protein>
    <recommendedName>
        <fullName evidence="2">GTPase Era, mitochondrial</fullName>
    </recommendedName>
    <alternativeName>
        <fullName evidence="5">ERA-like protein 1</fullName>
    </alternativeName>
</protein>
<dbReference type="SUPFAM" id="SSF52540">
    <property type="entry name" value="P-loop containing nucleoside triphosphate hydrolases"/>
    <property type="match status" value="1"/>
</dbReference>
<evidence type="ECO:0000256" key="5">
    <source>
        <dbReference type="ARBA" id="ARBA00030975"/>
    </source>
</evidence>
<feature type="region of interest" description="G1" evidence="6">
    <location>
        <begin position="52"/>
        <end position="59"/>
    </location>
</feature>
<dbReference type="GeneID" id="108741853"/>
<dbReference type="CDD" id="cd04163">
    <property type="entry name" value="Era"/>
    <property type="match status" value="1"/>
</dbReference>
<dbReference type="NCBIfam" id="TIGR00231">
    <property type="entry name" value="small_GTP"/>
    <property type="match status" value="1"/>
</dbReference>
<dbReference type="InterPro" id="IPR015946">
    <property type="entry name" value="KH_dom-like_a/b"/>
</dbReference>
<dbReference type="FunFam" id="3.40.50.300:FF:002220">
    <property type="entry name" value="GTPase Era, mitochondrial"/>
    <property type="match status" value="1"/>
</dbReference>
<dbReference type="KEGG" id="apln:108741853"/>
<dbReference type="InterPro" id="IPR006073">
    <property type="entry name" value="GTP-bd"/>
</dbReference>
<dbReference type="GO" id="GO:0000028">
    <property type="term" value="P:ribosomal small subunit assembly"/>
    <property type="evidence" value="ECO:0007669"/>
    <property type="project" value="TreeGrafter"/>
</dbReference>
<feature type="region of interest" description="G3" evidence="6">
    <location>
        <begin position="99"/>
        <end position="102"/>
    </location>
</feature>
<name>A0A7F5RMF5_AGRPL</name>
<evidence type="ECO:0000313" key="8">
    <source>
        <dbReference type="Proteomes" id="UP000192223"/>
    </source>
</evidence>
<keyword evidence="3 6" id="KW-0547">Nucleotide-binding</keyword>
<accession>A0A7F5RMF5</accession>
<evidence type="ECO:0000256" key="3">
    <source>
        <dbReference type="ARBA" id="ARBA00022741"/>
    </source>
</evidence>
<dbReference type="PRINTS" id="PR00326">
    <property type="entry name" value="GTP1OBG"/>
</dbReference>
<evidence type="ECO:0000259" key="7">
    <source>
        <dbReference type="PROSITE" id="PS51713"/>
    </source>
</evidence>
<keyword evidence="8" id="KW-1185">Reference proteome</keyword>
<dbReference type="GO" id="GO:0043024">
    <property type="term" value="F:ribosomal small subunit binding"/>
    <property type="evidence" value="ECO:0007669"/>
    <property type="project" value="TreeGrafter"/>
</dbReference>
<dbReference type="InterPro" id="IPR027417">
    <property type="entry name" value="P-loop_NTPase"/>
</dbReference>
<dbReference type="InterPro" id="IPR005662">
    <property type="entry name" value="GTPase_Era-like"/>
</dbReference>
<dbReference type="PANTHER" id="PTHR42698:SF1">
    <property type="entry name" value="GTPASE ERA, MITOCHONDRIAL"/>
    <property type="match status" value="1"/>
</dbReference>
<dbReference type="PROSITE" id="PS51713">
    <property type="entry name" value="G_ERA"/>
    <property type="match status" value="1"/>
</dbReference>
<keyword evidence="4 6" id="KW-0342">GTP-binding</keyword>
<dbReference type="InterPro" id="IPR009019">
    <property type="entry name" value="KH_sf_prok-type"/>
</dbReference>
<dbReference type="Proteomes" id="UP000192223">
    <property type="component" value="Unplaced"/>
</dbReference>
<evidence type="ECO:0000256" key="6">
    <source>
        <dbReference type="PROSITE-ProRule" id="PRU01050"/>
    </source>
</evidence>
<dbReference type="GO" id="GO:0005525">
    <property type="term" value="F:GTP binding"/>
    <property type="evidence" value="ECO:0007669"/>
    <property type="project" value="UniProtKB-UniRule"/>
</dbReference>
<evidence type="ECO:0000256" key="1">
    <source>
        <dbReference type="ARBA" id="ARBA00007921"/>
    </source>
</evidence>
<dbReference type="Pfam" id="PF01926">
    <property type="entry name" value="MMR_HSR1"/>
    <property type="match status" value="1"/>
</dbReference>
<dbReference type="InterPro" id="IPR030388">
    <property type="entry name" value="G_ERA_dom"/>
</dbReference>
<feature type="region of interest" description="G4" evidence="6">
    <location>
        <begin position="168"/>
        <end position="171"/>
    </location>
</feature>
<organism evidence="8 10">
    <name type="scientific">Agrilus planipennis</name>
    <name type="common">Emerald ash borer</name>
    <name type="synonym">Agrilus marcopoli</name>
    <dbReference type="NCBI Taxonomy" id="224129"/>
    <lineage>
        <taxon>Eukaryota</taxon>
        <taxon>Metazoa</taxon>
        <taxon>Ecdysozoa</taxon>
        <taxon>Arthropoda</taxon>
        <taxon>Hexapoda</taxon>
        <taxon>Insecta</taxon>
        <taxon>Pterygota</taxon>
        <taxon>Neoptera</taxon>
        <taxon>Endopterygota</taxon>
        <taxon>Coleoptera</taxon>
        <taxon>Polyphaga</taxon>
        <taxon>Elateriformia</taxon>
        <taxon>Buprestoidea</taxon>
        <taxon>Buprestidae</taxon>
        <taxon>Agrilinae</taxon>
        <taxon>Agrilus</taxon>
    </lineage>
</organism>
<dbReference type="GO" id="GO:0019843">
    <property type="term" value="F:rRNA binding"/>
    <property type="evidence" value="ECO:0007669"/>
    <property type="project" value="TreeGrafter"/>
</dbReference>
<sequence length="350" mass="39846">MKVLINQFLTVAIRRNLVRNLRQLCVNENESHLDDPLLQKPAQKILKVAIIGMPNAGKSSIINNLMDRKVCAASSKVHTTRVKATAVFTQGDSQIVFLDTPGLVNSKEQKKHNLESSFVKDINYSLKQADTIAVIHDVSNSYLRERLDIKILNFLENYNQIPSFLILNKIDILKSKRKLLEITRLLTENSINGKAMPNSIRKIEDSEYKGWPHFKEIFMVSALTGDGLEDVKNYLLCQAKPGNWLYSEEVWTDQLPEQIIQNTVKATFLDFLPQEIPYRLKPQIELLDFNKEGVITTVVLVKCPSKRIATLVAGASDGRLRQITEAVQKNLQDAFQTYVRLKILLESKDE</sequence>
<dbReference type="Gene3D" id="3.40.50.300">
    <property type="entry name" value="P-loop containing nucleotide triphosphate hydrolases"/>
    <property type="match status" value="1"/>
</dbReference>
<dbReference type="RefSeq" id="XP_025837206.1">
    <property type="nucleotide sequence ID" value="XM_025981421.1"/>
</dbReference>
<dbReference type="PANTHER" id="PTHR42698">
    <property type="entry name" value="GTPASE ERA"/>
    <property type="match status" value="1"/>
</dbReference>
<evidence type="ECO:0000313" key="9">
    <source>
        <dbReference type="RefSeq" id="XP_025837206.1"/>
    </source>
</evidence>